<dbReference type="SUPFAM" id="SSF52540">
    <property type="entry name" value="P-loop containing nucleoside triphosphate hydrolases"/>
    <property type="match status" value="1"/>
</dbReference>
<keyword evidence="3" id="KW-1185">Reference proteome</keyword>
<dbReference type="RefSeq" id="WP_254161356.1">
    <property type="nucleotide sequence ID" value="NZ_CP100357.1"/>
</dbReference>
<dbReference type="Pfam" id="PF13614">
    <property type="entry name" value="AAA_31"/>
    <property type="match status" value="1"/>
</dbReference>
<reference evidence="2" key="1">
    <citation type="submission" date="2022-06" db="EMBL/GenBank/DDBJ databases">
        <title>Diverse halophilic archaea isolated from saline environments.</title>
        <authorList>
            <person name="Cui H.-L."/>
        </authorList>
    </citation>
    <scope>NUCLEOTIDE SEQUENCE</scope>
    <source>
        <strain evidence="2">WLHS1</strain>
        <plasmid evidence="2">unnamed2</plasmid>
    </source>
</reference>
<organism evidence="2 3">
    <name type="scientific">Natronosalvus rutilus</name>
    <dbReference type="NCBI Taxonomy" id="2953753"/>
    <lineage>
        <taxon>Archaea</taxon>
        <taxon>Methanobacteriati</taxon>
        <taxon>Methanobacteriota</taxon>
        <taxon>Stenosarchaea group</taxon>
        <taxon>Halobacteria</taxon>
        <taxon>Halobacteriales</taxon>
        <taxon>Natrialbaceae</taxon>
        <taxon>Natronosalvus</taxon>
    </lineage>
</organism>
<dbReference type="CDD" id="cd02042">
    <property type="entry name" value="ParAB_family"/>
    <property type="match status" value="1"/>
</dbReference>
<protein>
    <submittedName>
        <fullName evidence="2">ParA family protein</fullName>
    </submittedName>
</protein>
<dbReference type="InterPro" id="IPR027417">
    <property type="entry name" value="P-loop_NTPase"/>
</dbReference>
<dbReference type="AlphaFoldDB" id="A0A9E7NFM1"/>
<dbReference type="InterPro" id="IPR050678">
    <property type="entry name" value="DNA_Partitioning_ATPase"/>
</dbReference>
<dbReference type="InterPro" id="IPR025669">
    <property type="entry name" value="AAA_dom"/>
</dbReference>
<dbReference type="PANTHER" id="PTHR13696">
    <property type="entry name" value="P-LOOP CONTAINING NUCLEOSIDE TRIPHOSPHATE HYDROLASE"/>
    <property type="match status" value="1"/>
</dbReference>
<geneLocation type="plasmid" evidence="2 3">
    <name>unnamed2</name>
</geneLocation>
<evidence type="ECO:0000259" key="1">
    <source>
        <dbReference type="Pfam" id="PF13614"/>
    </source>
</evidence>
<dbReference type="KEGG" id="sawl:NGM29_19975"/>
<feature type="domain" description="AAA" evidence="1">
    <location>
        <begin position="8"/>
        <end position="188"/>
    </location>
</feature>
<proteinExistence type="predicted"/>
<keyword evidence="2" id="KW-0614">Plasmid</keyword>
<dbReference type="EMBL" id="CP100357">
    <property type="protein sequence ID" value="UTF55882.1"/>
    <property type="molecule type" value="Genomic_DNA"/>
</dbReference>
<name>A0A9E7NFM1_9EURY</name>
<sequence length="289" mass="32020">MIPYTVWSEAGGVGKTTFTVNLARAHVEQGNRVLAIDMDPQDGGLTHHFGVDDDKANSEVDNLVLHMIGRPRGPFEEIVRTSEGVDIVPSHNMLGTLDELLTKAADLEEDTNPDPNYVFEKEKQLRRVLIDAGVPTEYDVILIDPPASEGQHLYNAVYATSNLLIPFEPSPKGEKSVDGLRDVIKGLEAELEDIDVGVLGAVPNKVKGTNVNQKYIALLEEEDIPIAPVTIGERGSMLGDAWDNQVSVYELDANDDYRDLRDYERPTLEKFDELAAYLEKQFETTEVKA</sequence>
<dbReference type="Proteomes" id="UP001056855">
    <property type="component" value="Plasmid unnamed2"/>
</dbReference>
<dbReference type="PANTHER" id="PTHR13696:SF99">
    <property type="entry name" value="COBYRINIC ACID AC-DIAMIDE SYNTHASE"/>
    <property type="match status" value="1"/>
</dbReference>
<dbReference type="Gene3D" id="3.40.50.300">
    <property type="entry name" value="P-loop containing nucleotide triphosphate hydrolases"/>
    <property type="match status" value="1"/>
</dbReference>
<gene>
    <name evidence="2" type="ORF">NGM29_19975</name>
</gene>
<evidence type="ECO:0000313" key="3">
    <source>
        <dbReference type="Proteomes" id="UP001056855"/>
    </source>
</evidence>
<accession>A0A9E7NFM1</accession>
<dbReference type="GeneID" id="73292375"/>
<evidence type="ECO:0000313" key="2">
    <source>
        <dbReference type="EMBL" id="UTF55882.1"/>
    </source>
</evidence>